<dbReference type="InterPro" id="IPR007434">
    <property type="entry name" value="FemAB-like"/>
</dbReference>
<accession>A0A4Y3QV03</accession>
<organism evidence="1 2">
    <name type="scientific">Streptomyces cacaoi</name>
    <dbReference type="NCBI Taxonomy" id="1898"/>
    <lineage>
        <taxon>Bacteria</taxon>
        <taxon>Bacillati</taxon>
        <taxon>Actinomycetota</taxon>
        <taxon>Actinomycetes</taxon>
        <taxon>Kitasatosporales</taxon>
        <taxon>Streptomycetaceae</taxon>
        <taxon>Streptomyces</taxon>
    </lineage>
</organism>
<dbReference type="InterPro" id="IPR016181">
    <property type="entry name" value="Acyl_CoA_acyltransferase"/>
</dbReference>
<comment type="caution">
    <text evidence="1">The sequence shown here is derived from an EMBL/GenBank/DDBJ whole genome shotgun (WGS) entry which is preliminary data.</text>
</comment>
<proteinExistence type="predicted"/>
<gene>
    <name evidence="1" type="ORF">SCA03_17970</name>
</gene>
<dbReference type="EMBL" id="BJMM01000006">
    <property type="protein sequence ID" value="GEB49246.1"/>
    <property type="molecule type" value="Genomic_DNA"/>
</dbReference>
<dbReference type="AlphaFoldDB" id="A0A4Y3QV03"/>
<keyword evidence="2" id="KW-1185">Reference proteome</keyword>
<dbReference type="RefSeq" id="WP_107428948.1">
    <property type="nucleotide sequence ID" value="NZ_BJMM01000006.1"/>
</dbReference>
<name>A0A4Y3QV03_STRCI</name>
<evidence type="ECO:0000313" key="2">
    <source>
        <dbReference type="Proteomes" id="UP000319210"/>
    </source>
</evidence>
<dbReference type="Pfam" id="PF04339">
    <property type="entry name" value="FemAB_like"/>
    <property type="match status" value="1"/>
</dbReference>
<evidence type="ECO:0000313" key="1">
    <source>
        <dbReference type="EMBL" id="GEB49246.1"/>
    </source>
</evidence>
<protein>
    <recommendedName>
        <fullName evidence="3">GNAT family N-acetyltransferase</fullName>
    </recommendedName>
</protein>
<sequence length="401" mass="44003">MRITGYGSLAELPAHEWDALTVGATIYSSSGFLGVREEELPEGAQAHHLLAYDEDASAPGGAGEAVAGLEVYSFLRPPHVIYTPADLLDGLIPQERHTHLAASPLAIGAGWSEFRGQLPGRPGVTAEQRRSAVEALTAQALRRAGDAGASVLAYYFMPREEAEEVARAHAGDGAVLLFHNVETSLPIGLWENFDEYAAWLPSGRRPRARRELRRFREAGRVVRDYKLPDVVKEMAPMNSALMQKHGHTAFDEERVATVYDRQGRHLGDSSTLLMAQESDGTNVGFALRYRQRDMLYGRVAGFDYSRPNIADYFNLVFYHSIAEGEGRSTREIHLGLGTFEAKMVRGAQPTPLYTVLVGVDRPLDADAKAVSARNRREITAFAEEHSGFVVGGIDAAAWQLD</sequence>
<reference evidence="1 2" key="1">
    <citation type="submission" date="2019-06" db="EMBL/GenBank/DDBJ databases">
        <title>Whole genome shotgun sequence of Streptomyces cacaoi subsp. cacaoi NBRC 12748.</title>
        <authorList>
            <person name="Hosoyama A."/>
            <person name="Uohara A."/>
            <person name="Ohji S."/>
            <person name="Ichikawa N."/>
        </authorList>
    </citation>
    <scope>NUCLEOTIDE SEQUENCE [LARGE SCALE GENOMIC DNA]</scope>
    <source>
        <strain evidence="1 2">NBRC 12748</strain>
    </source>
</reference>
<dbReference type="Proteomes" id="UP000319210">
    <property type="component" value="Unassembled WGS sequence"/>
</dbReference>
<dbReference type="SUPFAM" id="SSF55729">
    <property type="entry name" value="Acyl-CoA N-acyltransferases (Nat)"/>
    <property type="match status" value="1"/>
</dbReference>
<evidence type="ECO:0008006" key="3">
    <source>
        <dbReference type="Google" id="ProtNLM"/>
    </source>
</evidence>
<dbReference type="OrthoDB" id="8181984at2"/>